<dbReference type="InterPro" id="IPR011009">
    <property type="entry name" value="Kinase-like_dom_sf"/>
</dbReference>
<proteinExistence type="predicted"/>
<reference evidence="1" key="1">
    <citation type="submission" date="2020-08" db="EMBL/GenBank/DDBJ databases">
        <title>Bridging the membrane lipid divide: bacteria of the FCB group superphylum have the potential to synthesize archaeal ether lipids.</title>
        <authorList>
            <person name="Villanueva L."/>
            <person name="von Meijenfeldt F.A.B."/>
            <person name="Westbye A.B."/>
            <person name="Yadav S."/>
            <person name="Hopmans E.C."/>
            <person name="Dutilh B.E."/>
            <person name="Sinninghe Damste J.S."/>
        </authorList>
    </citation>
    <scope>NUCLEOTIDE SEQUENCE</scope>
    <source>
        <strain evidence="1">NIOZ-UU159</strain>
    </source>
</reference>
<sequence length="419" mass="48724">MTKCSNIKCEYHRSFYFQEGNAYAKNTLSLSKISNKISSSKLSKVSSNANLSGSVSHSNRNVKAFLKSYVNNKYCIENRAKYFKYIYSKISKIKEISCLQKKNFYKNTKVYNGYTIDDIVNLEKQIGSDSVYGSIFITSIKDAIGKYPIATKLMKVNTSNSIEKCLNEHITKNILKFKLSKHFVFTYRTFLCNNISSDVPPIISNLNYYVNLNELAHGDLKQLCKLKTYVSDDMLVYNVFIQVMLSIMTFQCTGYTHGDCHYGNFLYQRNPEEGYYHYNINGNNFYLKSCKYNMMIFDFGFAKKIESDNKITSIILEDYVKIIYAFANKEILPKSWSYFAKYPSDNVSYFTTYLQNKLITINKTLVSNRLKRNKNLKDLINELIIPYLTKAPNNIFTKYKPNEKIINKKPFLINDSLHL</sequence>
<dbReference type="EMBL" id="MW030592">
    <property type="protein sequence ID" value="QPI16675.1"/>
    <property type="molecule type" value="Genomic_DNA"/>
</dbReference>
<accession>A0A7S9XHJ1</accession>
<evidence type="ECO:0008006" key="2">
    <source>
        <dbReference type="Google" id="ProtNLM"/>
    </source>
</evidence>
<organism evidence="1">
    <name type="scientific">Virus NIOZ-UU159</name>
    <dbReference type="NCBI Taxonomy" id="2763270"/>
    <lineage>
        <taxon>Viruses</taxon>
    </lineage>
</organism>
<protein>
    <recommendedName>
        <fullName evidence="2">Protein kinase domain-containing protein</fullName>
    </recommendedName>
</protein>
<dbReference type="SUPFAM" id="SSF56112">
    <property type="entry name" value="Protein kinase-like (PK-like)"/>
    <property type="match status" value="1"/>
</dbReference>
<name>A0A7S9XHJ1_9VIRU</name>
<gene>
    <name evidence="1" type="ORF">NIOZUU159_00169</name>
</gene>
<evidence type="ECO:0000313" key="1">
    <source>
        <dbReference type="EMBL" id="QPI16675.1"/>
    </source>
</evidence>
<dbReference type="Gene3D" id="1.10.510.10">
    <property type="entry name" value="Transferase(Phosphotransferase) domain 1"/>
    <property type="match status" value="1"/>
</dbReference>